<dbReference type="EMBL" id="CP062699">
    <property type="protein sequence ID" value="QOJ90771.1"/>
    <property type="molecule type" value="Genomic_DNA"/>
</dbReference>
<accession>A0A7L9GEF1</accession>
<evidence type="ECO:0000259" key="1">
    <source>
        <dbReference type="SMART" id="SM00901"/>
    </source>
</evidence>
<evidence type="ECO:0000313" key="2">
    <source>
        <dbReference type="EMBL" id="QOJ90771.1"/>
    </source>
</evidence>
<dbReference type="KEGG" id="ptai:ICN73_23355"/>
<dbReference type="Pfam" id="PF08867">
    <property type="entry name" value="FRG"/>
    <property type="match status" value="1"/>
</dbReference>
<reference evidence="2" key="1">
    <citation type="submission" date="2020-09" db="EMBL/GenBank/DDBJ databases">
        <title>Complete genome sequence of Pseudomonas taiwanensis CC, a plant growth-promoting and biotite-weathering strain.</title>
        <authorList>
            <person name="Cheng C."/>
        </authorList>
    </citation>
    <scope>NUCLEOTIDE SEQUENCE [LARGE SCALE GENOMIC DNA]</scope>
    <source>
        <strain evidence="2">WRS8</strain>
    </source>
</reference>
<sequence length="266" mass="29803">MQEFVEKIGALNGDLVLGARYRGQSCASWSLNSGYCRALQLFGAEKLKRNARNAFEIFDAERHAYDKLSSSDKWDSLALAQHYGMTTRLLDWTTSPLVALYFALDGVRYRSHEKIELPQDIQMRLEQFKHPKIGGRAGLPDNDAAVYMINPSKSNIPIKYSSELPSDIFDEVGDAEESGACIYIPNYLNPRLKAQSGQFSIGLHPDSFFPSELATQILIPKECIASMHNDLIRMNMGAKPVYGDLGGLCQDLNFTYFGGFRNRVIS</sequence>
<dbReference type="Proteomes" id="UP000593847">
    <property type="component" value="Chromosome"/>
</dbReference>
<name>A0A7L9GEF1_9PSED</name>
<evidence type="ECO:0000313" key="3">
    <source>
        <dbReference type="Proteomes" id="UP000593847"/>
    </source>
</evidence>
<gene>
    <name evidence="2" type="ORF">ICN73_23355</name>
</gene>
<dbReference type="SMART" id="SM00901">
    <property type="entry name" value="FRG"/>
    <property type="match status" value="1"/>
</dbReference>
<protein>
    <submittedName>
        <fullName evidence="2">FRG domain-containing protein</fullName>
    </submittedName>
</protein>
<proteinExistence type="predicted"/>
<keyword evidence="3" id="KW-1185">Reference proteome</keyword>
<dbReference type="RefSeq" id="WP_181406956.1">
    <property type="nucleotide sequence ID" value="NZ_CP062699.1"/>
</dbReference>
<feature type="domain" description="FRG" evidence="1">
    <location>
        <begin position="15"/>
        <end position="109"/>
    </location>
</feature>
<organism evidence="2 3">
    <name type="scientific">Pseudomonas taiwanensis</name>
    <dbReference type="NCBI Taxonomy" id="470150"/>
    <lineage>
        <taxon>Bacteria</taxon>
        <taxon>Pseudomonadati</taxon>
        <taxon>Pseudomonadota</taxon>
        <taxon>Gammaproteobacteria</taxon>
        <taxon>Pseudomonadales</taxon>
        <taxon>Pseudomonadaceae</taxon>
        <taxon>Pseudomonas</taxon>
    </lineage>
</organism>
<dbReference type="InterPro" id="IPR014966">
    <property type="entry name" value="FRG-dom"/>
</dbReference>
<dbReference type="AlphaFoldDB" id="A0A7L9GEF1"/>